<organism evidence="1 2">
    <name type="scientific">Xanthomonas cannabis pv. phaseoli</name>
    <dbReference type="NCBI Taxonomy" id="1885902"/>
    <lineage>
        <taxon>Bacteria</taxon>
        <taxon>Pseudomonadati</taxon>
        <taxon>Pseudomonadota</taxon>
        <taxon>Gammaproteobacteria</taxon>
        <taxon>Lysobacterales</taxon>
        <taxon>Lysobacteraceae</taxon>
        <taxon>Xanthomonas</taxon>
    </lineage>
</organism>
<dbReference type="AlphaFoldDB" id="A0AB34PG68"/>
<accession>A0AB34PG68</accession>
<sequence length="39" mass="4188">MQSVEASQEVGICDLRQSALMKAAHGVTSLAEINRVTKD</sequence>
<evidence type="ECO:0000313" key="2">
    <source>
        <dbReference type="Proteomes" id="UP000029879"/>
    </source>
</evidence>
<reference evidence="1 2" key="1">
    <citation type="submission" date="2014-10" db="EMBL/GenBank/DDBJ databases">
        <title>Genome sequence of a Xanthomonas strain that is pathogenic on beans.</title>
        <authorList>
            <person name="Aritua V."/>
            <person name="Sapp M."/>
            <person name="Harrison J."/>
            <person name="Smith J."/>
            <person name="Studholme D."/>
        </authorList>
    </citation>
    <scope>NUCLEOTIDE SEQUENCE [LARGE SCALE GENOMIC DNA]</scope>
    <source>
        <strain evidence="1 2">Nyagatare</strain>
    </source>
</reference>
<name>A0AB34PG68_9XANT</name>
<dbReference type="RefSeq" id="WP_047692999.1">
    <property type="nucleotide sequence ID" value="NZ_KN265459.1"/>
</dbReference>
<protein>
    <submittedName>
        <fullName evidence="1">Pilus assembly protein</fullName>
    </submittedName>
</protein>
<proteinExistence type="predicted"/>
<gene>
    <name evidence="1" type="ORF">NC00_01050</name>
</gene>
<comment type="caution">
    <text evidence="1">The sequence shown here is derived from an EMBL/GenBank/DDBJ whole genome shotgun (WGS) entry which is preliminary data.</text>
</comment>
<dbReference type="EMBL" id="JRQI01000004">
    <property type="protein sequence ID" value="KGK59543.1"/>
    <property type="molecule type" value="Genomic_DNA"/>
</dbReference>
<dbReference type="Proteomes" id="UP000029879">
    <property type="component" value="Unassembled WGS sequence"/>
</dbReference>
<evidence type="ECO:0000313" key="1">
    <source>
        <dbReference type="EMBL" id="KGK59543.1"/>
    </source>
</evidence>